<reference evidence="3" key="1">
    <citation type="journal article" date="2019" name="Int. J. Syst. Evol. Microbiol.">
        <title>The Global Catalogue of Microorganisms (GCM) 10K type strain sequencing project: providing services to taxonomists for standard genome sequencing and annotation.</title>
        <authorList>
            <consortium name="The Broad Institute Genomics Platform"/>
            <consortium name="The Broad Institute Genome Sequencing Center for Infectious Disease"/>
            <person name="Wu L."/>
            <person name="Ma J."/>
        </authorList>
    </citation>
    <scope>NUCLEOTIDE SEQUENCE [LARGE SCALE GENOMIC DNA]</scope>
    <source>
        <strain evidence="3">JCM 17589</strain>
    </source>
</reference>
<feature type="region of interest" description="Disordered" evidence="1">
    <location>
        <begin position="1"/>
        <end position="79"/>
    </location>
</feature>
<dbReference type="Proteomes" id="UP001501845">
    <property type="component" value="Unassembled WGS sequence"/>
</dbReference>
<feature type="compositionally biased region" description="Low complexity" evidence="1">
    <location>
        <begin position="34"/>
        <end position="50"/>
    </location>
</feature>
<evidence type="ECO:0000313" key="2">
    <source>
        <dbReference type="EMBL" id="GAA4135976.1"/>
    </source>
</evidence>
<protein>
    <submittedName>
        <fullName evidence="2">Uncharacterized protein</fullName>
    </submittedName>
</protein>
<evidence type="ECO:0000313" key="3">
    <source>
        <dbReference type="Proteomes" id="UP001501845"/>
    </source>
</evidence>
<evidence type="ECO:0000256" key="1">
    <source>
        <dbReference type="SAM" id="MobiDB-lite"/>
    </source>
</evidence>
<proteinExistence type="predicted"/>
<dbReference type="EMBL" id="BAABBU010000014">
    <property type="protein sequence ID" value="GAA4135976.1"/>
    <property type="molecule type" value="Genomic_DNA"/>
</dbReference>
<feature type="compositionally biased region" description="Pro residues" evidence="1">
    <location>
        <begin position="1"/>
        <end position="11"/>
    </location>
</feature>
<sequence length="79" mass="8047">MQPVNPPPPPAARAIRPAYGTAKGNDDRRPAPPGAMGQARAARAPAPTARGTRDPPGLRHGEGQRRPPSSTTGGHGMGP</sequence>
<comment type="caution">
    <text evidence="2">The sequence shown here is derived from an EMBL/GenBank/DDBJ whole genome shotgun (WGS) entry which is preliminary data.</text>
</comment>
<gene>
    <name evidence="2" type="ORF">GCM10022285_30340</name>
</gene>
<name>A0ABP7YGW3_9ACTN</name>
<feature type="compositionally biased region" description="Basic and acidic residues" evidence="1">
    <location>
        <begin position="51"/>
        <end position="65"/>
    </location>
</feature>
<accession>A0ABP7YGW3</accession>
<keyword evidence="3" id="KW-1185">Reference proteome</keyword>
<organism evidence="2 3">
    <name type="scientific">Streptomyces tunisiensis</name>
    <dbReference type="NCBI Taxonomy" id="948699"/>
    <lineage>
        <taxon>Bacteria</taxon>
        <taxon>Bacillati</taxon>
        <taxon>Actinomycetota</taxon>
        <taxon>Actinomycetes</taxon>
        <taxon>Kitasatosporales</taxon>
        <taxon>Streptomycetaceae</taxon>
        <taxon>Streptomyces</taxon>
    </lineage>
</organism>